<dbReference type="GO" id="GO:0016887">
    <property type="term" value="F:ATP hydrolysis activity"/>
    <property type="evidence" value="ECO:0007669"/>
    <property type="project" value="InterPro"/>
</dbReference>
<dbReference type="InterPro" id="IPR027417">
    <property type="entry name" value="P-loop_NTPase"/>
</dbReference>
<dbReference type="eggNOG" id="COG3950">
    <property type="taxonomic scope" value="Bacteria"/>
</dbReference>
<evidence type="ECO:0000259" key="2">
    <source>
        <dbReference type="SMART" id="SM00382"/>
    </source>
</evidence>
<dbReference type="EMBL" id="ABIB01000010">
    <property type="protein sequence ID" value="EDP95125.1"/>
    <property type="molecule type" value="Genomic_DNA"/>
</dbReference>
<dbReference type="SUPFAM" id="SSF52540">
    <property type="entry name" value="P-loop containing nucleoside triphosphate hydrolases"/>
    <property type="match status" value="1"/>
</dbReference>
<evidence type="ECO:0000313" key="4">
    <source>
        <dbReference type="Proteomes" id="UP000002945"/>
    </source>
</evidence>
<accession>A9E4W8</accession>
<protein>
    <recommendedName>
        <fullName evidence="2">AAA+ ATPase domain-containing protein</fullName>
    </recommendedName>
</protein>
<gene>
    <name evidence="3" type="ORF">KAOT1_06567</name>
</gene>
<dbReference type="Gene3D" id="1.10.30.50">
    <property type="match status" value="1"/>
</dbReference>
<dbReference type="AlphaFoldDB" id="A9E4W8"/>
<dbReference type="InterPro" id="IPR003959">
    <property type="entry name" value="ATPase_AAA_core"/>
</dbReference>
<keyword evidence="4" id="KW-1185">Reference proteome</keyword>
<evidence type="ECO:0000256" key="1">
    <source>
        <dbReference type="SAM" id="Coils"/>
    </source>
</evidence>
<dbReference type="HOGENOM" id="CLU_021090_0_0_10"/>
<proteinExistence type="predicted"/>
<dbReference type="RefSeq" id="WP_007093882.1">
    <property type="nucleotide sequence ID" value="NZ_CP142125.1"/>
</dbReference>
<dbReference type="GO" id="GO:0005524">
    <property type="term" value="F:ATP binding"/>
    <property type="evidence" value="ECO:0007669"/>
    <property type="project" value="InterPro"/>
</dbReference>
<reference evidence="3 4" key="1">
    <citation type="journal article" date="2011" name="J. Bacteriol.">
        <title>Genome sequence of the algicidal bacterium Kordia algicida OT-1.</title>
        <authorList>
            <person name="Lee H.S."/>
            <person name="Kang S.G."/>
            <person name="Kwon K.K."/>
            <person name="Lee J.H."/>
            <person name="Kim S.J."/>
        </authorList>
    </citation>
    <scope>NUCLEOTIDE SEQUENCE [LARGE SCALE GENOMIC DNA]</scope>
    <source>
        <strain evidence="3 4">OT-1</strain>
    </source>
</reference>
<dbReference type="STRING" id="391587.KAOT1_06567"/>
<name>A9E4W8_9FLAO</name>
<comment type="caution">
    <text evidence="3">The sequence shown here is derived from an EMBL/GenBank/DDBJ whole genome shotgun (WGS) entry which is preliminary data.</text>
</comment>
<dbReference type="Proteomes" id="UP000002945">
    <property type="component" value="Unassembled WGS sequence"/>
</dbReference>
<evidence type="ECO:0000313" key="3">
    <source>
        <dbReference type="EMBL" id="EDP95125.1"/>
    </source>
</evidence>
<dbReference type="eggNOG" id="COG1403">
    <property type="taxonomic scope" value="Bacteria"/>
</dbReference>
<dbReference type="Pfam" id="PF13304">
    <property type="entry name" value="AAA_21"/>
    <property type="match status" value="1"/>
</dbReference>
<dbReference type="SMART" id="SM00382">
    <property type="entry name" value="AAA"/>
    <property type="match status" value="1"/>
</dbReference>
<dbReference type="OrthoDB" id="9805802at2"/>
<dbReference type="InterPro" id="IPR003593">
    <property type="entry name" value="AAA+_ATPase"/>
</dbReference>
<keyword evidence="1" id="KW-0175">Coiled coil</keyword>
<sequence>MIKIDRYKIQKPKFFHSKEYERLQQEIRDFYGLHRNSRSQRSYAVQYMPEEVISELMELFDYKCAYCESHLLGLKSGYESYLERFRPSNNAQGFDSKEIDADHYWWLTYDWQNLYASCHSCQRFKSNVFPVEGKRAALQTNYDEIAKKEDAYLIDPCVDFPEEFFTFNLKTYEIIPNEKSSPLAFSKIKFTPVVGEVIKQKAEATIQVLGLNRKDLIYERQNIAEETKREVEGLRKGIKNSHAIATEWNEILDGKSKKNHLAFRKTLLNYYITEDKEIYSILYNLSDQIQSYLDQQQNMQQEIQKLQIPPNFQAQEQTKGFNESLPDDLLENFMNVDDEKPRSSKQKEKKKKYSKYFADILKNVYLDKIELKNFKCFSHLVLELPGYAEDTSAEPWLVFLGENGVGKSSVLKAIAIALMGKEYLDVLKIKVDDILKYGKQSGYIKVYGKGNDEVFEVTFNRKTQEITASVETPPAFIIGYGSTRLLPNGRNLEPETDHPSYLKVKNLFDASVSLSNAKDWFLNSDRKTFDQVSKTLKNLLLLDDLDSIGRSKKNNQIFIKYHHSGDNINIDHLSDGYKSIFAVAIDMIYTLSQKNVVYELAEGIVLIDEIGTHLHPRWKMEIVERLRNTFPKIQFLITTHEPLCLRGLKENEVVVLKRDSENAIIVLSELPDPSSLRIDQLLTSEYFGLNSTMDVKTELLFKEYYELLAIDESERNDEQKVRLEQLQKEVKELKYMRFGNDKREEIIYQVVDELLAKNMRNKDLKIDVKDIKQEAIDRVRNLWKKLDQKK</sequence>
<organism evidence="3 4">
    <name type="scientific">Kordia algicida OT-1</name>
    <dbReference type="NCBI Taxonomy" id="391587"/>
    <lineage>
        <taxon>Bacteria</taxon>
        <taxon>Pseudomonadati</taxon>
        <taxon>Bacteroidota</taxon>
        <taxon>Flavobacteriia</taxon>
        <taxon>Flavobacteriales</taxon>
        <taxon>Flavobacteriaceae</taxon>
        <taxon>Kordia</taxon>
    </lineage>
</organism>
<dbReference type="PANTHER" id="PTHR43581:SF2">
    <property type="entry name" value="EXCINUCLEASE ATPASE SUBUNIT"/>
    <property type="match status" value="1"/>
</dbReference>
<dbReference type="PANTHER" id="PTHR43581">
    <property type="entry name" value="ATP/GTP PHOSPHATASE"/>
    <property type="match status" value="1"/>
</dbReference>
<feature type="coiled-coil region" evidence="1">
    <location>
        <begin position="709"/>
        <end position="736"/>
    </location>
</feature>
<dbReference type="Gene3D" id="3.40.50.300">
    <property type="entry name" value="P-loop containing nucleotide triphosphate hydrolases"/>
    <property type="match status" value="1"/>
</dbReference>
<dbReference type="InterPro" id="IPR051396">
    <property type="entry name" value="Bact_Antivir_Def_Nuclease"/>
</dbReference>
<feature type="domain" description="AAA+ ATPase" evidence="2">
    <location>
        <begin position="393"/>
        <end position="659"/>
    </location>
</feature>